<dbReference type="Pfam" id="PF25752">
    <property type="entry name" value="DUF1619_N"/>
    <property type="match status" value="1"/>
</dbReference>
<protein>
    <submittedName>
        <fullName evidence="3">Tectonic-1</fullName>
    </submittedName>
</protein>
<evidence type="ECO:0000259" key="2">
    <source>
        <dbReference type="Pfam" id="PF25752"/>
    </source>
</evidence>
<keyword evidence="1" id="KW-0732">Signal</keyword>
<reference evidence="3 4" key="1">
    <citation type="journal article" date="2018" name="BMC Genomics">
        <title>Genomic comparison of Trypanosoma conorhini and Trypanosoma rangeli to Trypanosoma cruzi strains of high and low virulence.</title>
        <authorList>
            <person name="Bradwell K.R."/>
            <person name="Koparde V.N."/>
            <person name="Matveyev A.V."/>
            <person name="Serrano M.G."/>
            <person name="Alves J.M."/>
            <person name="Parikh H."/>
            <person name="Huang B."/>
            <person name="Lee V."/>
            <person name="Espinosa-Alvarez O."/>
            <person name="Ortiz P.A."/>
            <person name="Costa-Martins A.G."/>
            <person name="Teixeira M.M."/>
            <person name="Buck G.A."/>
        </authorList>
    </citation>
    <scope>NUCLEOTIDE SEQUENCE [LARGE SCALE GENOMIC DNA]</scope>
    <source>
        <strain evidence="3 4">025E</strain>
    </source>
</reference>
<organism evidence="3 4">
    <name type="scientific">Trypanosoma conorhini</name>
    <dbReference type="NCBI Taxonomy" id="83891"/>
    <lineage>
        <taxon>Eukaryota</taxon>
        <taxon>Discoba</taxon>
        <taxon>Euglenozoa</taxon>
        <taxon>Kinetoplastea</taxon>
        <taxon>Metakinetoplastina</taxon>
        <taxon>Trypanosomatida</taxon>
        <taxon>Trypanosomatidae</taxon>
        <taxon>Trypanosoma</taxon>
    </lineage>
</organism>
<dbReference type="GeneID" id="40323000"/>
<dbReference type="EMBL" id="MKKU01001110">
    <property type="protein sequence ID" value="RNE97658.1"/>
    <property type="molecule type" value="Genomic_DNA"/>
</dbReference>
<feature type="domain" description="Tectonic-1-3 N-terminal" evidence="2">
    <location>
        <begin position="47"/>
        <end position="133"/>
    </location>
</feature>
<feature type="chain" id="PRO_5018658614" evidence="1">
    <location>
        <begin position="23"/>
        <end position="591"/>
    </location>
</feature>
<dbReference type="Proteomes" id="UP000284403">
    <property type="component" value="Unassembled WGS sequence"/>
</dbReference>
<keyword evidence="4" id="KW-1185">Reference proteome</keyword>
<evidence type="ECO:0000313" key="3">
    <source>
        <dbReference type="EMBL" id="RNE97658.1"/>
    </source>
</evidence>
<dbReference type="PANTHER" id="PTHR14611">
    <property type="entry name" value="TECTONIC FAMILY MEMBER"/>
    <property type="match status" value="1"/>
</dbReference>
<dbReference type="RefSeq" id="XP_029223656.1">
    <property type="nucleotide sequence ID" value="XM_029376208.1"/>
</dbReference>
<feature type="signal peptide" evidence="1">
    <location>
        <begin position="1"/>
        <end position="22"/>
    </location>
</feature>
<name>A0A3R7JYW1_9TRYP</name>
<accession>A0A3R7JYW1</accession>
<dbReference type="InterPro" id="IPR040354">
    <property type="entry name" value="TCTN1-3"/>
</dbReference>
<evidence type="ECO:0000256" key="1">
    <source>
        <dbReference type="SAM" id="SignalP"/>
    </source>
</evidence>
<dbReference type="OrthoDB" id="2104337at2759"/>
<comment type="caution">
    <text evidence="3">The sequence shown here is derived from an EMBL/GenBank/DDBJ whole genome shotgun (WGS) entry which is preliminary data.</text>
</comment>
<proteinExistence type="predicted"/>
<evidence type="ECO:0000313" key="4">
    <source>
        <dbReference type="Proteomes" id="UP000284403"/>
    </source>
</evidence>
<dbReference type="InterPro" id="IPR057724">
    <property type="entry name" value="TCTN1-3_N"/>
</dbReference>
<gene>
    <name evidence="3" type="ORF">Tco025E_09389</name>
</gene>
<sequence length="591" mass="64523">MKLLCSAVLYTLITLALLGAHAERPVSYPVRWDSAASTPPGPRNLASPYLGECMCDATWGACDPNCCCDTDCTLRERKMFSFCLQETVGSSPIEYCSARRQETTAVQVSRRYLDRVHRGSRAVCIVRANDIKELNPFFLLPKTVSKPRDKAADDWVGPRQSNGYVVNGDLLLMKNINVGKVPYEMRSMGLLRITSGSQDGSCTAEGRRVRFMNPIDSTACVLAGAKACALFPTNSYANLFLASPGDLASRSFTPMQLQIFSATSGNLLAQVDATSGMPDLYNSVIHGKDCKNGLVRAQTLLMYNSTETGLSLTSATTKLYIRDIDKEAIVPVLFQVEFSRLGGTTPGSYFSGTPGYSEGARLRAGTLLEENGKSAISERVSGFSIPSGDRSCYENKYRSVGFLYDVLSSGCRISISELELRRICAGGGTSELLQKILSINVSPSSGFVGETKPIAYVARTNDALVNDTTGWVEIDGMNFSDATPAAYDAVNRRCSNIYVGLHYKFVVSRVGASFNPQNVIVAAFADPIIGSWRIRNTTDFSEAAVSVQRFRFLVSFSWAHAEVRKTRQQRVIAPPILPRLDDAVFYPFGPP</sequence>
<dbReference type="AlphaFoldDB" id="A0A3R7JYW1"/>
<dbReference type="PANTHER" id="PTHR14611:SF2">
    <property type="entry name" value="TECTONIC"/>
    <property type="match status" value="1"/>
</dbReference>